<dbReference type="KEGG" id="sqz:FQU76_18585"/>
<evidence type="ECO:0008006" key="4">
    <source>
        <dbReference type="Google" id="ProtNLM"/>
    </source>
</evidence>
<accession>A0A5B8JCL7</accession>
<organism evidence="2 3">
    <name type="scientific">Streptomyces qinzhouensis</name>
    <dbReference type="NCBI Taxonomy" id="2599401"/>
    <lineage>
        <taxon>Bacteria</taxon>
        <taxon>Bacillati</taxon>
        <taxon>Actinomycetota</taxon>
        <taxon>Actinomycetes</taxon>
        <taxon>Kitasatosporales</taxon>
        <taxon>Streptomycetaceae</taxon>
        <taxon>Streptomyces</taxon>
    </lineage>
</organism>
<dbReference type="Proteomes" id="UP000320580">
    <property type="component" value="Chromosome"/>
</dbReference>
<feature type="region of interest" description="Disordered" evidence="1">
    <location>
        <begin position="171"/>
        <end position="224"/>
    </location>
</feature>
<gene>
    <name evidence="2" type="ORF">FQU76_18585</name>
</gene>
<reference evidence="2 3" key="1">
    <citation type="submission" date="2019-07" db="EMBL/GenBank/DDBJ databases">
        <authorList>
            <person name="Zhu P."/>
        </authorList>
    </citation>
    <scope>NUCLEOTIDE SEQUENCE [LARGE SCALE GENOMIC DNA]</scope>
    <source>
        <strain evidence="2 3">SSL-25</strain>
    </source>
</reference>
<feature type="compositionally biased region" description="Polar residues" evidence="1">
    <location>
        <begin position="176"/>
        <end position="189"/>
    </location>
</feature>
<dbReference type="EMBL" id="CP042266">
    <property type="protein sequence ID" value="QDY78164.1"/>
    <property type="molecule type" value="Genomic_DNA"/>
</dbReference>
<feature type="region of interest" description="Disordered" evidence="1">
    <location>
        <begin position="104"/>
        <end position="127"/>
    </location>
</feature>
<sequence length="327" mass="34700">MPRIRTIKPEAFRSESLAAVSLAAERTFLGLLTEADDHGRFRDQPAVLAGALWSYRPGHGPLGVEDDLTQLAEHNLICRYTVHEDGENRRYAHIVTWRKHQKINRPSGIRTPPCPHHETPTAPAAPTTATVVPEPAVRAHGALTEDAVRTHGGLTEGSVSPHGVLTQTAAHDKTAGQATLGESSLSTHGGLSEPSVSPHGPDLGPRNLDLGTTARGASAPAPRTVSAKQLITEYEAACAHRPPSGVLGHLGRETARLLAEGIDPDHVRAGLARHRTRGLHPSTLPSLVHEAMNATNGLDRPGFPATVPGHRAWANPADPAAAYAEEL</sequence>
<dbReference type="OrthoDB" id="3667154at2"/>
<dbReference type="AlphaFoldDB" id="A0A5B8JCL7"/>
<proteinExistence type="predicted"/>
<name>A0A5B8JCL7_9ACTN</name>
<evidence type="ECO:0000313" key="2">
    <source>
        <dbReference type="EMBL" id="QDY78164.1"/>
    </source>
</evidence>
<evidence type="ECO:0000313" key="3">
    <source>
        <dbReference type="Proteomes" id="UP000320580"/>
    </source>
</evidence>
<protein>
    <recommendedName>
        <fullName evidence="4">Phage or prophage related protein</fullName>
    </recommendedName>
</protein>
<evidence type="ECO:0000256" key="1">
    <source>
        <dbReference type="SAM" id="MobiDB-lite"/>
    </source>
</evidence>
<keyword evidence="3" id="KW-1185">Reference proteome</keyword>
<dbReference type="RefSeq" id="WP_146481484.1">
    <property type="nucleotide sequence ID" value="NZ_CP042266.1"/>
</dbReference>